<name>A0A839INU6_9GAMM</name>
<accession>A0A839INU6</accession>
<sequence length="440" mass="51282">MYRKDHSIYPAQRMHLSGHNDGGYLHWCLCLCVLAACLICSPQAKAKDKQLSPGEFKRIQQVQILQTEARWSEARKVIRQHLKDEPRPLLEAMLWRSLAQVELQDADYEKALPALKKAWGLKQLSDEEQLSLQGIMSQLMLQQEEYKEGIPLFLDWLSKTPEDKHEARHYLALAQAYTVQEKWKSALPHAKKAVAIKSKKDTVPVSWYQLLVSLHTRLEQWPQAIRMQKVVLDRQAGEMRQWRQLALLQYQSQPEKKRKTSSGFPESALATLRTAWEKGLFDKANDYQMLAQWFSLNDLPYKAARVLEDGFKRQAFTAKSNQQQRRIHRQLAGLWLRAKELEQAEQVLAQLIRQKPDKKLLQQIARIQIRQQKWSNAEKSLKKLLAMQPKNPGDVLLLHGITLLQLEKLDQAEGQFLLARKNKRNQHSAKQWLQYLASIR</sequence>
<dbReference type="InterPro" id="IPR011990">
    <property type="entry name" value="TPR-like_helical_dom_sf"/>
</dbReference>
<dbReference type="Gene3D" id="1.25.40.10">
    <property type="entry name" value="Tetratricopeptide repeat domain"/>
    <property type="match status" value="2"/>
</dbReference>
<reference evidence="1 2" key="1">
    <citation type="submission" date="2020-08" db="EMBL/GenBank/DDBJ databases">
        <title>Oceanospirillum sp. nov. isolated from marine sediment.</title>
        <authorList>
            <person name="Ji X."/>
        </authorList>
    </citation>
    <scope>NUCLEOTIDE SEQUENCE [LARGE SCALE GENOMIC DNA]</scope>
    <source>
        <strain evidence="1 2">D5</strain>
    </source>
</reference>
<keyword evidence="2" id="KW-1185">Reference proteome</keyword>
<dbReference type="InterPro" id="IPR019734">
    <property type="entry name" value="TPR_rpt"/>
</dbReference>
<dbReference type="Proteomes" id="UP000565262">
    <property type="component" value="Unassembled WGS sequence"/>
</dbReference>
<proteinExistence type="predicted"/>
<evidence type="ECO:0000313" key="2">
    <source>
        <dbReference type="Proteomes" id="UP000565262"/>
    </source>
</evidence>
<dbReference type="AlphaFoldDB" id="A0A839INU6"/>
<dbReference type="SUPFAM" id="SSF48452">
    <property type="entry name" value="TPR-like"/>
    <property type="match status" value="2"/>
</dbReference>
<dbReference type="EMBL" id="JACJFM010000004">
    <property type="protein sequence ID" value="MBB1485946.1"/>
    <property type="molecule type" value="Genomic_DNA"/>
</dbReference>
<dbReference type="RefSeq" id="WP_182807729.1">
    <property type="nucleotide sequence ID" value="NZ_JACJFM010000004.1"/>
</dbReference>
<organism evidence="1 2">
    <name type="scientific">Oceanospirillum sediminis</name>
    <dbReference type="NCBI Taxonomy" id="2760088"/>
    <lineage>
        <taxon>Bacteria</taxon>
        <taxon>Pseudomonadati</taxon>
        <taxon>Pseudomonadota</taxon>
        <taxon>Gammaproteobacteria</taxon>
        <taxon>Oceanospirillales</taxon>
        <taxon>Oceanospirillaceae</taxon>
        <taxon>Oceanospirillum</taxon>
    </lineage>
</organism>
<comment type="caution">
    <text evidence="1">The sequence shown here is derived from an EMBL/GenBank/DDBJ whole genome shotgun (WGS) entry which is preliminary data.</text>
</comment>
<dbReference type="SMART" id="SM00028">
    <property type="entry name" value="TPR"/>
    <property type="match status" value="5"/>
</dbReference>
<gene>
    <name evidence="1" type="ORF">H4O21_04870</name>
</gene>
<protein>
    <submittedName>
        <fullName evidence="1">Tetratricopeptide repeat protein</fullName>
    </submittedName>
</protein>
<evidence type="ECO:0000313" key="1">
    <source>
        <dbReference type="EMBL" id="MBB1485946.1"/>
    </source>
</evidence>